<dbReference type="InterPro" id="IPR006620">
    <property type="entry name" value="Pro_4_hyd_alph"/>
</dbReference>
<keyword evidence="2" id="KW-0479">Metal-binding</keyword>
<dbReference type="InterPro" id="IPR044862">
    <property type="entry name" value="Pro_4_hyd_alph_FE2OG_OXY"/>
</dbReference>
<dbReference type="Proteomes" id="UP000383932">
    <property type="component" value="Unassembled WGS sequence"/>
</dbReference>
<evidence type="ECO:0000259" key="7">
    <source>
        <dbReference type="SMART" id="SM00702"/>
    </source>
</evidence>
<accession>A0A5N5QGF4</accession>
<reference evidence="8 9" key="1">
    <citation type="journal article" date="2019" name="Fungal Biol. Biotechnol.">
        <title>Draft genome sequence of fastidious pathogen Ceratobasidium theobromae, which causes vascular-streak dieback in Theobroma cacao.</title>
        <authorList>
            <person name="Ali S.S."/>
            <person name="Asman A."/>
            <person name="Shao J."/>
            <person name="Firmansyah A.P."/>
            <person name="Susilo A.W."/>
            <person name="Rosmana A."/>
            <person name="McMahon P."/>
            <person name="Junaid M."/>
            <person name="Guest D."/>
            <person name="Kheng T.Y."/>
            <person name="Meinhardt L.W."/>
            <person name="Bailey B.A."/>
        </authorList>
    </citation>
    <scope>NUCLEOTIDE SEQUENCE [LARGE SCALE GENOMIC DNA]</scope>
    <source>
        <strain evidence="8 9">CT2</strain>
    </source>
</reference>
<keyword evidence="9" id="KW-1185">Reference proteome</keyword>
<keyword evidence="3" id="KW-0223">Dioxygenase</keyword>
<feature type="domain" description="Prolyl 4-hydroxylase alpha subunit" evidence="7">
    <location>
        <begin position="356"/>
        <end position="571"/>
    </location>
</feature>
<feature type="region of interest" description="Disordered" evidence="6">
    <location>
        <begin position="315"/>
        <end position="336"/>
    </location>
</feature>
<comment type="caution">
    <text evidence="8">The sequence shown here is derived from an EMBL/GenBank/DDBJ whole genome shotgun (WGS) entry which is preliminary data.</text>
</comment>
<evidence type="ECO:0000256" key="3">
    <source>
        <dbReference type="ARBA" id="ARBA00022964"/>
    </source>
</evidence>
<proteinExistence type="predicted"/>
<comment type="cofactor">
    <cofactor evidence="1">
        <name>L-ascorbate</name>
        <dbReference type="ChEBI" id="CHEBI:38290"/>
    </cofactor>
</comment>
<dbReference type="OrthoDB" id="69177at2759"/>
<dbReference type="GO" id="GO:0031418">
    <property type="term" value="F:L-ascorbic acid binding"/>
    <property type="evidence" value="ECO:0007669"/>
    <property type="project" value="InterPro"/>
</dbReference>
<evidence type="ECO:0000256" key="6">
    <source>
        <dbReference type="SAM" id="MobiDB-lite"/>
    </source>
</evidence>
<sequence length="585" mass="66031">MTDIISEELLRIPEPPVAEAGNSTPPITAHRLDFAKLGLPEYRNKFALVVDNLFTPEDCERYILIAEASKQWETASLSGRGAEQPYVETGYRHSDRILLDDKILAKELFDRLRPYLNEIERLDKSPLHTQHAEGARYLRDPPAQMWQYFRKHCDGNYAAPGSQYISYYTLQLYLNGSLEDLKGGVTRFWRVGDLEQPDRRKAKEGRPLRDFVDVAPRVGRALIFEQLGLWHSGEDVQGGIKLTIRAELMYKVPNGGTIKENQARCRSTAHVNVVFEGNSPRLYAVQLPDSDSSLAPPRLAEMARRQTRSMLHSVFSQDPLIPEPPPRDSKNSDAPPPIVVHRLDFSKLGLPGYEDKFAMVIDNLFTPEDCARYVATAEASKDWDAAAINVGPGPQGQVVDTTYRNSSRILYDDHDMANEIFERLKPYLGEIQYIKGSPLHKSRKKGNNDLTAQFVALNERLRFLKYGPGQFFRNHCDGTYATPDGKRVSYYTLQLYLNGSAGELQGGATRFWRSGGAGGPEKGKGRREKLRPFIDVEPRVGRALIFEQQGMLHSGEEVKKGLKITMRTDLMFEVCPKESTAEAPK</sequence>
<dbReference type="PANTHER" id="PTHR10869:SF241">
    <property type="entry name" value="FE2OG DIOXYGENASE DOMAIN-CONTAINING PROTEIN"/>
    <property type="match status" value="1"/>
</dbReference>
<organism evidence="8 9">
    <name type="scientific">Ceratobasidium theobromae</name>
    <dbReference type="NCBI Taxonomy" id="1582974"/>
    <lineage>
        <taxon>Eukaryota</taxon>
        <taxon>Fungi</taxon>
        <taxon>Dikarya</taxon>
        <taxon>Basidiomycota</taxon>
        <taxon>Agaricomycotina</taxon>
        <taxon>Agaricomycetes</taxon>
        <taxon>Cantharellales</taxon>
        <taxon>Ceratobasidiaceae</taxon>
        <taxon>Ceratobasidium</taxon>
    </lineage>
</organism>
<dbReference type="GO" id="GO:0005506">
    <property type="term" value="F:iron ion binding"/>
    <property type="evidence" value="ECO:0007669"/>
    <property type="project" value="InterPro"/>
</dbReference>
<dbReference type="AlphaFoldDB" id="A0A5N5QGF4"/>
<evidence type="ECO:0000256" key="2">
    <source>
        <dbReference type="ARBA" id="ARBA00022723"/>
    </source>
</evidence>
<dbReference type="Gene3D" id="2.60.120.620">
    <property type="entry name" value="q2cbj1_9rhob like domain"/>
    <property type="match status" value="2"/>
</dbReference>
<keyword evidence="5" id="KW-0408">Iron</keyword>
<dbReference type="GO" id="GO:0005783">
    <property type="term" value="C:endoplasmic reticulum"/>
    <property type="evidence" value="ECO:0007669"/>
    <property type="project" value="TreeGrafter"/>
</dbReference>
<dbReference type="SMART" id="SM00702">
    <property type="entry name" value="P4Hc"/>
    <property type="match status" value="2"/>
</dbReference>
<keyword evidence="4" id="KW-0560">Oxidoreductase</keyword>
<protein>
    <submittedName>
        <fullName evidence="8">Poxvirus c4/C10 domain containing protein</fullName>
    </submittedName>
</protein>
<evidence type="ECO:0000313" key="8">
    <source>
        <dbReference type="EMBL" id="KAB5590842.1"/>
    </source>
</evidence>
<dbReference type="Pfam" id="PF13640">
    <property type="entry name" value="2OG-FeII_Oxy_3"/>
    <property type="match status" value="1"/>
</dbReference>
<dbReference type="EMBL" id="SSOP01000141">
    <property type="protein sequence ID" value="KAB5590842.1"/>
    <property type="molecule type" value="Genomic_DNA"/>
</dbReference>
<dbReference type="GO" id="GO:0004656">
    <property type="term" value="F:procollagen-proline 4-dioxygenase activity"/>
    <property type="evidence" value="ECO:0007669"/>
    <property type="project" value="TreeGrafter"/>
</dbReference>
<gene>
    <name evidence="8" type="ORF">CTheo_5711</name>
</gene>
<dbReference type="InterPro" id="IPR045054">
    <property type="entry name" value="P4HA-like"/>
</dbReference>
<feature type="domain" description="Prolyl 4-hydroxylase alpha subunit" evidence="7">
    <location>
        <begin position="45"/>
        <end position="249"/>
    </location>
</feature>
<evidence type="ECO:0000256" key="4">
    <source>
        <dbReference type="ARBA" id="ARBA00023002"/>
    </source>
</evidence>
<evidence type="ECO:0000256" key="5">
    <source>
        <dbReference type="ARBA" id="ARBA00023004"/>
    </source>
</evidence>
<dbReference type="PANTHER" id="PTHR10869">
    <property type="entry name" value="PROLYL 4-HYDROXYLASE ALPHA SUBUNIT"/>
    <property type="match status" value="1"/>
</dbReference>
<evidence type="ECO:0000313" key="9">
    <source>
        <dbReference type="Proteomes" id="UP000383932"/>
    </source>
</evidence>
<evidence type="ECO:0000256" key="1">
    <source>
        <dbReference type="ARBA" id="ARBA00001961"/>
    </source>
</evidence>
<name>A0A5N5QGF4_9AGAM</name>